<dbReference type="InterPro" id="IPR047122">
    <property type="entry name" value="Trans-enoyl_RdTase-like"/>
</dbReference>
<dbReference type="GO" id="GO:0000166">
    <property type="term" value="F:nucleotide binding"/>
    <property type="evidence" value="ECO:0007669"/>
    <property type="project" value="UniProtKB-KW"/>
</dbReference>
<dbReference type="SMART" id="SM00829">
    <property type="entry name" value="PKS_ER"/>
    <property type="match status" value="1"/>
</dbReference>
<dbReference type="Gene3D" id="3.40.50.720">
    <property type="entry name" value="NAD(P)-binding Rossmann-like Domain"/>
    <property type="match status" value="1"/>
</dbReference>
<evidence type="ECO:0000313" key="5">
    <source>
        <dbReference type="Proteomes" id="UP000452235"/>
    </source>
</evidence>
<evidence type="ECO:0000256" key="1">
    <source>
        <dbReference type="ARBA" id="ARBA00008072"/>
    </source>
</evidence>
<proteinExistence type="inferred from homology"/>
<dbReference type="AlphaFoldDB" id="A0A5M3YSU1"/>
<dbReference type="GO" id="GO:0016651">
    <property type="term" value="F:oxidoreductase activity, acting on NAD(P)H"/>
    <property type="evidence" value="ECO:0007669"/>
    <property type="project" value="InterPro"/>
</dbReference>
<dbReference type="Pfam" id="PF08240">
    <property type="entry name" value="ADH_N"/>
    <property type="match status" value="1"/>
</dbReference>
<name>A0A5M3YSU1_ASPTE</name>
<gene>
    <name evidence="4" type="ORF">ATEIFO6365_0003007900</name>
</gene>
<dbReference type="EMBL" id="BLJY01000003">
    <property type="protein sequence ID" value="GFF14026.1"/>
    <property type="molecule type" value="Genomic_DNA"/>
</dbReference>
<protein>
    <submittedName>
        <fullName evidence="4">Zinc-binding oxidoreductase-like protein ToxD</fullName>
    </submittedName>
</protein>
<dbReference type="SUPFAM" id="SSF50129">
    <property type="entry name" value="GroES-like"/>
    <property type="match status" value="1"/>
</dbReference>
<dbReference type="OrthoDB" id="3233595at2759"/>
<comment type="similarity">
    <text evidence="1">Belongs to the zinc-containing alcohol dehydrogenase family.</text>
</comment>
<comment type="caution">
    <text evidence="4">The sequence shown here is derived from an EMBL/GenBank/DDBJ whole genome shotgun (WGS) entry which is preliminary data.</text>
</comment>
<dbReference type="Proteomes" id="UP000452235">
    <property type="component" value="Unassembled WGS sequence"/>
</dbReference>
<dbReference type="InterPro" id="IPR011032">
    <property type="entry name" value="GroES-like_sf"/>
</dbReference>
<dbReference type="Gene3D" id="3.90.180.10">
    <property type="entry name" value="Medium-chain alcohol dehydrogenases, catalytic domain"/>
    <property type="match status" value="1"/>
</dbReference>
<organism evidence="4 5">
    <name type="scientific">Aspergillus terreus</name>
    <dbReference type="NCBI Taxonomy" id="33178"/>
    <lineage>
        <taxon>Eukaryota</taxon>
        <taxon>Fungi</taxon>
        <taxon>Dikarya</taxon>
        <taxon>Ascomycota</taxon>
        <taxon>Pezizomycotina</taxon>
        <taxon>Eurotiomycetes</taxon>
        <taxon>Eurotiomycetidae</taxon>
        <taxon>Eurotiales</taxon>
        <taxon>Aspergillaceae</taxon>
        <taxon>Aspergillus</taxon>
        <taxon>Aspergillus subgen. Circumdati</taxon>
    </lineage>
</organism>
<accession>A0A5M3YSU1</accession>
<keyword evidence="2" id="KW-0547">Nucleotide-binding</keyword>
<dbReference type="InterPro" id="IPR013154">
    <property type="entry name" value="ADH-like_N"/>
</dbReference>
<evidence type="ECO:0000256" key="2">
    <source>
        <dbReference type="ARBA" id="ARBA00022741"/>
    </source>
</evidence>
<dbReference type="PANTHER" id="PTHR45348">
    <property type="entry name" value="HYPOTHETICAL OXIDOREDUCTASE (EUROFUNG)"/>
    <property type="match status" value="1"/>
</dbReference>
<keyword evidence="3" id="KW-0560">Oxidoreductase</keyword>
<reference evidence="4 5" key="1">
    <citation type="submission" date="2020-01" db="EMBL/GenBank/DDBJ databases">
        <title>Aspergillus terreus IFO 6365 whole genome shotgun sequence.</title>
        <authorList>
            <person name="Kanamasa S."/>
            <person name="Takahashi H."/>
        </authorList>
    </citation>
    <scope>NUCLEOTIDE SEQUENCE [LARGE SCALE GENOMIC DNA]</scope>
    <source>
        <strain evidence="4 5">IFO 6365</strain>
    </source>
</reference>
<dbReference type="CDD" id="cd08249">
    <property type="entry name" value="enoyl_reductase_like"/>
    <property type="match status" value="1"/>
</dbReference>
<dbReference type="PANTHER" id="PTHR45348:SF5">
    <property type="entry name" value="OXIDOREDUCTASE, PUTATIVE (AFU_ORTHOLOGUE AFUA_8G01420)-RELATED"/>
    <property type="match status" value="1"/>
</dbReference>
<sequence length="342" mass="36849">MKEALVYSKNGTVEVQLHTVPIPKPGPGEVLIKVVASGTNPKDWKFPEWFDQFNGTNTGDDIAGYVHEIGDDVFEFKVGDRVAAFHDYMTPHGSFAEYAIGKAHTTFHIPPHVSFEEAATIPLAAATASLALFARLGLPEPWLSNKSWASKPRGGVLVYGAATAVGSFAIKLLQKADIHPIIGIAGRGMDYVQGLLSQEKGDVVIDYRKGVSAVSRAIQDAIPAGERLLYAVDAVSEKSSFDVISRVLDETTGAVSVVIPVRPDELPSTIRVEFSNVGTCHTDDRDFAFVCSRMASRGLSEGWLKPHPHEIVPGGLEGIQTALTNLKEGKASAVKYVVKVQE</sequence>
<dbReference type="InterPro" id="IPR036291">
    <property type="entry name" value="NAD(P)-bd_dom_sf"/>
</dbReference>
<evidence type="ECO:0000313" key="4">
    <source>
        <dbReference type="EMBL" id="GFF14026.1"/>
    </source>
</evidence>
<evidence type="ECO:0000256" key="3">
    <source>
        <dbReference type="ARBA" id="ARBA00023002"/>
    </source>
</evidence>
<dbReference type="SUPFAM" id="SSF51735">
    <property type="entry name" value="NAD(P)-binding Rossmann-fold domains"/>
    <property type="match status" value="1"/>
</dbReference>
<dbReference type="InterPro" id="IPR020843">
    <property type="entry name" value="ER"/>
</dbReference>
<keyword evidence="5" id="KW-1185">Reference proteome</keyword>
<dbReference type="VEuPathDB" id="FungiDB:ATEG_00071"/>